<evidence type="ECO:0000313" key="1">
    <source>
        <dbReference type="EMBL" id="PIA33886.1"/>
    </source>
</evidence>
<accession>A0A2G5CRI4</accession>
<name>A0A2G5CRI4_AQUCA</name>
<proteinExistence type="predicted"/>
<dbReference type="FunCoup" id="A0A2G5CRI4">
    <property type="interactions" value="1193"/>
</dbReference>
<gene>
    <name evidence="1" type="ORF">AQUCO_03900026v1</name>
</gene>
<dbReference type="EMBL" id="KZ305056">
    <property type="protein sequence ID" value="PIA33886.1"/>
    <property type="molecule type" value="Genomic_DNA"/>
</dbReference>
<reference evidence="1 2" key="1">
    <citation type="submission" date="2017-09" db="EMBL/GenBank/DDBJ databases">
        <title>WGS assembly of Aquilegia coerulea Goldsmith.</title>
        <authorList>
            <person name="Hodges S."/>
            <person name="Kramer E."/>
            <person name="Nordborg M."/>
            <person name="Tomkins J."/>
            <person name="Borevitz J."/>
            <person name="Derieg N."/>
            <person name="Yan J."/>
            <person name="Mihaltcheva S."/>
            <person name="Hayes R.D."/>
            <person name="Rokhsar D."/>
        </authorList>
    </citation>
    <scope>NUCLEOTIDE SEQUENCE [LARGE SCALE GENOMIC DNA]</scope>
    <source>
        <strain evidence="2">cv. Goldsmith</strain>
    </source>
</reference>
<organism evidence="1 2">
    <name type="scientific">Aquilegia coerulea</name>
    <name type="common">Rocky mountain columbine</name>
    <dbReference type="NCBI Taxonomy" id="218851"/>
    <lineage>
        <taxon>Eukaryota</taxon>
        <taxon>Viridiplantae</taxon>
        <taxon>Streptophyta</taxon>
        <taxon>Embryophyta</taxon>
        <taxon>Tracheophyta</taxon>
        <taxon>Spermatophyta</taxon>
        <taxon>Magnoliopsida</taxon>
        <taxon>Ranunculales</taxon>
        <taxon>Ranunculaceae</taxon>
        <taxon>Thalictroideae</taxon>
        <taxon>Aquilegia</taxon>
    </lineage>
</organism>
<dbReference type="InParanoid" id="A0A2G5CRI4"/>
<sequence length="253" mass="29117">MGASQSQQSQHNANATEINNYQEEHTKPVPIAPKLPYNCLNIIKEADSRILSEFRLTDKFYVNFILKEKICEHLHHGVFLNGKRKKYWIEKESGYNCFMLYARDLNILGSYDPDRWKWSNVIEASSSDGDIFVEVAELLDGGHLHVQGKFNTSNLSPNTMYEIIFVVKMLNDPSFGWEIPVYFSLTLPNGETKGHNETLLEKPKGQWIELQVGEFYTSLDETREMKFSMIEQKLTIKKGGVIIKGVIIRPCHI</sequence>
<dbReference type="Pfam" id="PF14299">
    <property type="entry name" value="PP2"/>
    <property type="match status" value="1"/>
</dbReference>
<dbReference type="Proteomes" id="UP000230069">
    <property type="component" value="Unassembled WGS sequence"/>
</dbReference>
<dbReference type="GO" id="GO:0030246">
    <property type="term" value="F:carbohydrate binding"/>
    <property type="evidence" value="ECO:0007669"/>
    <property type="project" value="InterPro"/>
</dbReference>
<keyword evidence="2" id="KW-1185">Reference proteome</keyword>
<dbReference type="PANTHER" id="PTHR48478">
    <property type="entry name" value="LECTIN-LIKE"/>
    <property type="match status" value="1"/>
</dbReference>
<protein>
    <submittedName>
        <fullName evidence="1">Uncharacterized protein</fullName>
    </submittedName>
</protein>
<dbReference type="InterPro" id="IPR052147">
    <property type="entry name" value="PP2-like/Lectin"/>
</dbReference>
<dbReference type="AlphaFoldDB" id="A0A2G5CRI4"/>
<evidence type="ECO:0000313" key="2">
    <source>
        <dbReference type="Proteomes" id="UP000230069"/>
    </source>
</evidence>
<dbReference type="STRING" id="218851.A0A2G5CRI4"/>
<dbReference type="InterPro" id="IPR025886">
    <property type="entry name" value="PP2-like"/>
</dbReference>
<dbReference type="OrthoDB" id="533833at2759"/>
<dbReference type="PANTHER" id="PTHR48478:SF1">
    <property type="entry name" value="LECTIN-LIKE"/>
    <property type="match status" value="1"/>
</dbReference>